<dbReference type="EMBL" id="CP053716">
    <property type="protein sequence ID" value="QKF07727.1"/>
    <property type="molecule type" value="Genomic_DNA"/>
</dbReference>
<dbReference type="InterPro" id="IPR006094">
    <property type="entry name" value="Oxid_FAD_bind_N"/>
</dbReference>
<evidence type="ECO:0000256" key="15">
    <source>
        <dbReference type="ARBA" id="ARBA00023316"/>
    </source>
</evidence>
<dbReference type="InterPro" id="IPR036635">
    <property type="entry name" value="MurB_C_sf"/>
</dbReference>
<dbReference type="GO" id="GO:0008762">
    <property type="term" value="F:UDP-N-acetylmuramate dehydrogenase activity"/>
    <property type="evidence" value="ECO:0007669"/>
    <property type="project" value="UniProtKB-UniRule"/>
</dbReference>
<dbReference type="Gene3D" id="3.30.465.10">
    <property type="match status" value="1"/>
</dbReference>
<dbReference type="InterPro" id="IPR036318">
    <property type="entry name" value="FAD-bd_PCMH-like_sf"/>
</dbReference>
<evidence type="ECO:0000313" key="20">
    <source>
        <dbReference type="Proteomes" id="UP000503297"/>
    </source>
</evidence>
<evidence type="ECO:0000256" key="10">
    <source>
        <dbReference type="ARBA" id="ARBA00022857"/>
    </source>
</evidence>
<name>A0A6M8J2B3_9ACTN</name>
<dbReference type="NCBIfam" id="TIGR00179">
    <property type="entry name" value="murB"/>
    <property type="match status" value="1"/>
</dbReference>
<keyword evidence="20" id="KW-1185">Reference proteome</keyword>
<keyword evidence="14 17" id="KW-0131">Cell cycle</keyword>
<feature type="active site" evidence="17">
    <location>
        <position position="297"/>
    </location>
</feature>
<dbReference type="KEGG" id="bwa:HLV38_06110"/>
<evidence type="ECO:0000256" key="14">
    <source>
        <dbReference type="ARBA" id="ARBA00023306"/>
    </source>
</evidence>
<evidence type="ECO:0000256" key="16">
    <source>
        <dbReference type="ARBA" id="ARBA00048914"/>
    </source>
</evidence>
<keyword evidence="7 17" id="KW-0132">Cell division</keyword>
<evidence type="ECO:0000256" key="1">
    <source>
        <dbReference type="ARBA" id="ARBA00001974"/>
    </source>
</evidence>
<dbReference type="AlphaFoldDB" id="A0A6M8J2B3"/>
<evidence type="ECO:0000256" key="6">
    <source>
        <dbReference type="ARBA" id="ARBA00022490"/>
    </source>
</evidence>
<comment type="function">
    <text evidence="2 17">Cell wall formation.</text>
</comment>
<dbReference type="InterPro" id="IPR016166">
    <property type="entry name" value="FAD-bd_PCMH"/>
</dbReference>
<keyword evidence="9 17" id="KW-0274">FAD</keyword>
<evidence type="ECO:0000256" key="3">
    <source>
        <dbReference type="ARBA" id="ARBA00004496"/>
    </source>
</evidence>
<comment type="catalytic activity">
    <reaction evidence="16 17">
        <text>UDP-N-acetyl-alpha-D-muramate + NADP(+) = UDP-N-acetyl-3-O-(1-carboxyvinyl)-alpha-D-glucosamine + NADPH + H(+)</text>
        <dbReference type="Rhea" id="RHEA:12248"/>
        <dbReference type="ChEBI" id="CHEBI:15378"/>
        <dbReference type="ChEBI" id="CHEBI:57783"/>
        <dbReference type="ChEBI" id="CHEBI:58349"/>
        <dbReference type="ChEBI" id="CHEBI:68483"/>
        <dbReference type="ChEBI" id="CHEBI:70757"/>
        <dbReference type="EC" id="1.3.1.98"/>
    </reaction>
</comment>
<evidence type="ECO:0000256" key="7">
    <source>
        <dbReference type="ARBA" id="ARBA00022618"/>
    </source>
</evidence>
<dbReference type="InterPro" id="IPR011601">
    <property type="entry name" value="MurB_C"/>
</dbReference>
<evidence type="ECO:0000256" key="11">
    <source>
        <dbReference type="ARBA" id="ARBA00022960"/>
    </source>
</evidence>
<evidence type="ECO:0000259" key="18">
    <source>
        <dbReference type="PROSITE" id="PS51387"/>
    </source>
</evidence>
<dbReference type="SUPFAM" id="SSF56194">
    <property type="entry name" value="Uridine diphospho-N-Acetylenolpyruvylglucosamine reductase, MurB, C-terminal domain"/>
    <property type="match status" value="1"/>
</dbReference>
<protein>
    <recommendedName>
        <fullName evidence="17">UDP-N-acetylenolpyruvoylglucosamine reductase</fullName>
        <ecNumber evidence="17">1.3.1.98</ecNumber>
    </recommendedName>
    <alternativeName>
        <fullName evidence="17">UDP-N-acetylmuramate dehydrogenase</fullName>
    </alternativeName>
</protein>
<dbReference type="UniPathway" id="UPA00219"/>
<sequence length="340" mass="35391">MDQLFLDRLEEALGAQSVLRAEPLSRHTTFRIGGPAEVLVRPRNIDEVARVVRLCFDEGVPLRVLGCGSDVLVADEGVAGVVMQVADNLAEVHADRSGLVSAQAGATNAEVARIACEAGLSGYEFACGIPGTVGGAAIMNAGAYDGQFSDVAVALACVTRAGEVIEVVADEADWGYRHSRMDGEGMVVVAALLRLIPDDRAVIQARMDELDARRRAKQPLELPSAGSTFKRPAGHFAGKLIQEAGMQGARVGGAQVSTKHAGFVVNVGDATAADVRALMARVQSEVNRVHGVELEPEVRLWGFDDAGAVACADAADHSNDVGLSASADHSSAEGSPSNAS</sequence>
<dbReference type="Gene3D" id="3.30.43.10">
    <property type="entry name" value="Uridine Diphospho-n-acetylenolpyruvylglucosamine Reductase, domain 2"/>
    <property type="match status" value="1"/>
</dbReference>
<comment type="similarity">
    <text evidence="5 17">Belongs to the MurB family.</text>
</comment>
<dbReference type="HAMAP" id="MF_00037">
    <property type="entry name" value="MurB"/>
    <property type="match status" value="1"/>
</dbReference>
<keyword evidence="6 17" id="KW-0963">Cytoplasm</keyword>
<feature type="domain" description="FAD-binding PCMH-type" evidence="18">
    <location>
        <begin position="31"/>
        <end position="198"/>
    </location>
</feature>
<keyword evidence="15 17" id="KW-0961">Cell wall biogenesis/degradation</keyword>
<comment type="cofactor">
    <cofactor evidence="1 17">
        <name>FAD</name>
        <dbReference type="ChEBI" id="CHEBI:57692"/>
    </cofactor>
</comment>
<evidence type="ECO:0000256" key="2">
    <source>
        <dbReference type="ARBA" id="ARBA00003921"/>
    </source>
</evidence>
<dbReference type="GO" id="GO:0008360">
    <property type="term" value="P:regulation of cell shape"/>
    <property type="evidence" value="ECO:0007669"/>
    <property type="project" value="UniProtKB-KW"/>
</dbReference>
<dbReference type="Proteomes" id="UP000503297">
    <property type="component" value="Chromosome"/>
</dbReference>
<dbReference type="Gene3D" id="3.90.78.10">
    <property type="entry name" value="UDP-N-acetylenolpyruvoylglucosamine reductase, C-terminal domain"/>
    <property type="match status" value="1"/>
</dbReference>
<reference evidence="20" key="1">
    <citation type="submission" date="2020-05" db="EMBL/GenBank/DDBJ databases">
        <title>Novel species in genus Nocardioides.</title>
        <authorList>
            <person name="Zhang G."/>
        </authorList>
    </citation>
    <scope>NUCLEOTIDE SEQUENCE [LARGE SCALE GENOMIC DNA]</scope>
    <source>
        <strain evidence="20">zg-1050</strain>
    </source>
</reference>
<accession>A0A6M8J2B3</accession>
<proteinExistence type="inferred from homology"/>
<feature type="active site" description="Proton donor" evidence="17">
    <location>
        <position position="227"/>
    </location>
</feature>
<keyword evidence="10 17" id="KW-0521">NADP</keyword>
<dbReference type="InterPro" id="IPR016167">
    <property type="entry name" value="FAD-bd_PCMH_sub1"/>
</dbReference>
<evidence type="ECO:0000256" key="9">
    <source>
        <dbReference type="ARBA" id="ARBA00022827"/>
    </source>
</evidence>
<dbReference type="GO" id="GO:0005829">
    <property type="term" value="C:cytosol"/>
    <property type="evidence" value="ECO:0007669"/>
    <property type="project" value="TreeGrafter"/>
</dbReference>
<dbReference type="SUPFAM" id="SSF56176">
    <property type="entry name" value="FAD-binding/transporter-associated domain-like"/>
    <property type="match status" value="1"/>
</dbReference>
<keyword evidence="11 17" id="KW-0133">Cell shape</keyword>
<comment type="pathway">
    <text evidence="4 17">Cell wall biogenesis; peptidoglycan biosynthesis.</text>
</comment>
<dbReference type="GO" id="GO:0071555">
    <property type="term" value="P:cell wall organization"/>
    <property type="evidence" value="ECO:0007669"/>
    <property type="project" value="UniProtKB-KW"/>
</dbReference>
<keyword evidence="8 17" id="KW-0285">Flavoprotein</keyword>
<dbReference type="GO" id="GO:0071949">
    <property type="term" value="F:FAD binding"/>
    <property type="evidence" value="ECO:0007669"/>
    <property type="project" value="InterPro"/>
</dbReference>
<dbReference type="GO" id="GO:0051301">
    <property type="term" value="P:cell division"/>
    <property type="evidence" value="ECO:0007669"/>
    <property type="project" value="UniProtKB-KW"/>
</dbReference>
<keyword evidence="13 17" id="KW-0560">Oxidoreductase</keyword>
<evidence type="ECO:0000256" key="17">
    <source>
        <dbReference type="HAMAP-Rule" id="MF_00037"/>
    </source>
</evidence>
<dbReference type="PROSITE" id="PS51387">
    <property type="entry name" value="FAD_PCMH"/>
    <property type="match status" value="1"/>
</dbReference>
<evidence type="ECO:0000256" key="8">
    <source>
        <dbReference type="ARBA" id="ARBA00022630"/>
    </source>
</evidence>
<evidence type="ECO:0000256" key="12">
    <source>
        <dbReference type="ARBA" id="ARBA00022984"/>
    </source>
</evidence>
<dbReference type="NCBIfam" id="NF010480">
    <property type="entry name" value="PRK13905.1"/>
    <property type="match status" value="1"/>
</dbReference>
<comment type="subcellular location">
    <subcellularLocation>
        <location evidence="3 17">Cytoplasm</location>
    </subcellularLocation>
</comment>
<organism evidence="19 20">
    <name type="scientific">Berryella wangjianweii</name>
    <dbReference type="NCBI Taxonomy" id="2734634"/>
    <lineage>
        <taxon>Bacteria</taxon>
        <taxon>Bacillati</taxon>
        <taxon>Actinomycetota</taxon>
        <taxon>Coriobacteriia</taxon>
        <taxon>Eggerthellales</taxon>
        <taxon>Eggerthellaceae</taxon>
        <taxon>Berryella</taxon>
    </lineage>
</organism>
<dbReference type="RefSeq" id="WP_173165116.1">
    <property type="nucleotide sequence ID" value="NZ_CP053716.1"/>
</dbReference>
<keyword evidence="12 17" id="KW-0573">Peptidoglycan synthesis</keyword>
<dbReference type="InterPro" id="IPR003170">
    <property type="entry name" value="MurB"/>
</dbReference>
<gene>
    <name evidence="17 19" type="primary">murB</name>
    <name evidence="19" type="ORF">HLV38_06110</name>
</gene>
<dbReference type="EC" id="1.3.1.98" evidence="17"/>
<dbReference type="Pfam" id="PF02873">
    <property type="entry name" value="MurB_C"/>
    <property type="match status" value="1"/>
</dbReference>
<dbReference type="PANTHER" id="PTHR21071:SF4">
    <property type="entry name" value="UDP-N-ACETYLENOLPYRUVOYLGLUCOSAMINE REDUCTASE"/>
    <property type="match status" value="1"/>
</dbReference>
<evidence type="ECO:0000313" key="19">
    <source>
        <dbReference type="EMBL" id="QKF07727.1"/>
    </source>
</evidence>
<dbReference type="Pfam" id="PF01565">
    <property type="entry name" value="FAD_binding_4"/>
    <property type="match status" value="1"/>
</dbReference>
<dbReference type="InterPro" id="IPR016169">
    <property type="entry name" value="FAD-bd_PCMH_sub2"/>
</dbReference>
<evidence type="ECO:0000256" key="5">
    <source>
        <dbReference type="ARBA" id="ARBA00010485"/>
    </source>
</evidence>
<dbReference type="GO" id="GO:0009252">
    <property type="term" value="P:peptidoglycan biosynthetic process"/>
    <property type="evidence" value="ECO:0007669"/>
    <property type="project" value="UniProtKB-UniRule"/>
</dbReference>
<feature type="active site" evidence="17">
    <location>
        <position position="177"/>
    </location>
</feature>
<evidence type="ECO:0000256" key="4">
    <source>
        <dbReference type="ARBA" id="ARBA00004752"/>
    </source>
</evidence>
<evidence type="ECO:0000256" key="13">
    <source>
        <dbReference type="ARBA" id="ARBA00023002"/>
    </source>
</evidence>
<dbReference type="PANTHER" id="PTHR21071">
    <property type="entry name" value="UDP-N-ACETYLENOLPYRUVOYLGLUCOSAMINE REDUCTASE"/>
    <property type="match status" value="1"/>
</dbReference>